<dbReference type="Proteomes" id="UP000269154">
    <property type="component" value="Unassembled WGS sequence"/>
</dbReference>
<dbReference type="EMBL" id="RCBY01000079">
    <property type="protein sequence ID" value="RQH42171.1"/>
    <property type="molecule type" value="Genomic_DNA"/>
</dbReference>
<protein>
    <submittedName>
        <fullName evidence="1">Uncharacterized protein</fullName>
    </submittedName>
</protein>
<proteinExistence type="predicted"/>
<accession>A0A3N6NY73</accession>
<evidence type="ECO:0000313" key="2">
    <source>
        <dbReference type="Proteomes" id="UP000269154"/>
    </source>
</evidence>
<gene>
    <name evidence="1" type="ORF">D5R40_15285</name>
</gene>
<dbReference type="AlphaFoldDB" id="A0A3N6NY73"/>
<dbReference type="OrthoDB" id="525952at2"/>
<comment type="caution">
    <text evidence="1">The sequence shown here is derived from an EMBL/GenBank/DDBJ whole genome shotgun (WGS) entry which is preliminary data.</text>
</comment>
<sequence>MGRKASSIKLNEEGIKMIDTARKKKGWNKTEPKWCWDAEVSESTLKRFISGKPISPKNFQSLCEVVGIKEWHSLVDWENSDSTVPQLPEELLDTSLTENKPQSKGGIAVTGVFTFDKKLEVEMVLERLREVLMECKIVVKSPQEPQSYYGCSVYGLFSLDQQLEIEVALEHLKLLLLTCTITWRG</sequence>
<dbReference type="RefSeq" id="WP_124145482.1">
    <property type="nucleotide sequence ID" value="NZ_CAWOKI010000089.1"/>
</dbReference>
<keyword evidence="2" id="KW-1185">Reference proteome</keyword>
<name>A0A3N6NY73_9CYAN</name>
<reference evidence="1 2" key="1">
    <citation type="journal article" date="2018" name="ACS Chem. Biol.">
        <title>Ketoreductase domain dysfunction expands chemodiversity: malyngamide biosynthesis in the cyanobacterium Okeania hirsuta.</title>
        <authorList>
            <person name="Moss N.A."/>
            <person name="Leao T."/>
            <person name="Rankin M."/>
            <person name="McCullough T.M."/>
            <person name="Qu P."/>
            <person name="Korobeynikov A."/>
            <person name="Smith J.L."/>
            <person name="Gerwick L."/>
            <person name="Gerwick W.H."/>
        </authorList>
    </citation>
    <scope>NUCLEOTIDE SEQUENCE [LARGE SCALE GENOMIC DNA]</scope>
    <source>
        <strain evidence="1 2">PAB10Feb10-1</strain>
    </source>
</reference>
<organism evidence="1 2">
    <name type="scientific">Okeania hirsuta</name>
    <dbReference type="NCBI Taxonomy" id="1458930"/>
    <lineage>
        <taxon>Bacteria</taxon>
        <taxon>Bacillati</taxon>
        <taxon>Cyanobacteriota</taxon>
        <taxon>Cyanophyceae</taxon>
        <taxon>Oscillatoriophycideae</taxon>
        <taxon>Oscillatoriales</taxon>
        <taxon>Microcoleaceae</taxon>
        <taxon>Okeania</taxon>
    </lineage>
</organism>
<evidence type="ECO:0000313" key="1">
    <source>
        <dbReference type="EMBL" id="RQH42171.1"/>
    </source>
</evidence>